<dbReference type="GO" id="GO:0003677">
    <property type="term" value="F:DNA binding"/>
    <property type="evidence" value="ECO:0007669"/>
    <property type="project" value="InterPro"/>
</dbReference>
<name>M5SFY4_9BACT</name>
<evidence type="ECO:0000259" key="2">
    <source>
        <dbReference type="Pfam" id="PF14319"/>
    </source>
</evidence>
<dbReference type="GO" id="GO:0006313">
    <property type="term" value="P:DNA transposition"/>
    <property type="evidence" value="ECO:0007669"/>
    <property type="project" value="InterPro"/>
</dbReference>
<gene>
    <name evidence="3" type="ORF">RESH_02807</name>
</gene>
<dbReference type="EMBL" id="ANOF01000088">
    <property type="protein sequence ID" value="EMI26612.1"/>
    <property type="molecule type" value="Genomic_DNA"/>
</dbReference>
<dbReference type="AlphaFoldDB" id="M5SFY4"/>
<dbReference type="STRING" id="1263868.RESH_02807"/>
<organism evidence="3 4">
    <name type="scientific">Rhodopirellula europaea SH398</name>
    <dbReference type="NCBI Taxonomy" id="1263868"/>
    <lineage>
        <taxon>Bacteria</taxon>
        <taxon>Pseudomonadati</taxon>
        <taxon>Planctomycetota</taxon>
        <taxon>Planctomycetia</taxon>
        <taxon>Pirellulales</taxon>
        <taxon>Pirellulaceae</taxon>
        <taxon>Rhodopirellula</taxon>
    </lineage>
</organism>
<dbReference type="Proteomes" id="UP000011996">
    <property type="component" value="Unassembled WGS sequence"/>
</dbReference>
<dbReference type="OrthoDB" id="246527at2"/>
<dbReference type="PATRIC" id="fig|1263868.3.peg.3040"/>
<evidence type="ECO:0000259" key="1">
    <source>
        <dbReference type="Pfam" id="PF04986"/>
    </source>
</evidence>
<dbReference type="Pfam" id="PF04986">
    <property type="entry name" value="Y2_Tnp"/>
    <property type="match status" value="1"/>
</dbReference>
<comment type="caution">
    <text evidence="3">The sequence shown here is derived from an EMBL/GenBank/DDBJ whole genome shotgun (WGS) entry which is preliminary data.</text>
</comment>
<dbReference type="InterPro" id="IPR007069">
    <property type="entry name" value="Transposase_32"/>
</dbReference>
<dbReference type="Pfam" id="PF14319">
    <property type="entry name" value="Zn_Tnp_IS91"/>
    <property type="match status" value="1"/>
</dbReference>
<dbReference type="PANTHER" id="PTHR37023:SF1">
    <property type="entry name" value="ISSOD25 TRANSPOSASE TNPA_ISSOD25"/>
    <property type="match status" value="1"/>
</dbReference>
<dbReference type="InterPro" id="IPR026889">
    <property type="entry name" value="Zn_Tnp"/>
</dbReference>
<protein>
    <submittedName>
        <fullName evidence="3">Transposase, IS801/IS1294</fullName>
    </submittedName>
</protein>
<accession>M5SFY4</accession>
<feature type="domain" description="Transposase IS801/IS1294" evidence="1">
    <location>
        <begin position="141"/>
        <end position="323"/>
    </location>
</feature>
<feature type="domain" description="Transposase zinc-binding" evidence="2">
    <location>
        <begin position="11"/>
        <end position="99"/>
    </location>
</feature>
<evidence type="ECO:0000313" key="4">
    <source>
        <dbReference type="Proteomes" id="UP000011996"/>
    </source>
</evidence>
<dbReference type="PANTHER" id="PTHR37023">
    <property type="entry name" value="TRANSPOSASE"/>
    <property type="match status" value="1"/>
</dbReference>
<sequence>MTVPLDLQQLMRKHFPRLAKSRALSGDMHRAAWCITHCRTREMGGHVNSCPQGHYHQVAYNSCSHRCCPKCAWLAREKWLDGWKARLLPVPHHHLIFTIPHSLNPIWRFNKRAFADVFFQAASQSLMQLLGSAQYMGARPGILAALHTWNQKLDEHVHLHVLVTAGGLSEDGTWIGAKKKCLLPRKVLMTKFRGKFKTLLKEAFRNGKIKLPPGWTINQLYALLYRLSGAWNVKVFDAYEGGASVVTYLARYLRGGPIGNSRLLQERDGRVVFRYRLSELEGGDGKRQGVTSLPTDTFLMRWLEHVPPRRYQCVRGFGLYSGNQHSDLVQAHQVLGSGYDGSVQEAKTWQELCDAAGMDEACRCPACGSLLVSHHSFQPGRSPPSSAFVTRNLGQIA</sequence>
<evidence type="ECO:0000313" key="3">
    <source>
        <dbReference type="EMBL" id="EMI26612.1"/>
    </source>
</evidence>
<proteinExistence type="predicted"/>
<reference evidence="3 4" key="1">
    <citation type="journal article" date="2013" name="Mar. Genomics">
        <title>Expression of sulfatases in Rhodopirellula baltica and the diversity of sulfatases in the genus Rhodopirellula.</title>
        <authorList>
            <person name="Wegner C.E."/>
            <person name="Richter-Heitmann T."/>
            <person name="Klindworth A."/>
            <person name="Klockow C."/>
            <person name="Richter M."/>
            <person name="Achstetter T."/>
            <person name="Glockner F.O."/>
            <person name="Harder J."/>
        </authorList>
    </citation>
    <scope>NUCLEOTIDE SEQUENCE [LARGE SCALE GENOMIC DNA]</scope>
    <source>
        <strain evidence="3 4">SH398</strain>
    </source>
</reference>
<dbReference type="GO" id="GO:0004803">
    <property type="term" value="F:transposase activity"/>
    <property type="evidence" value="ECO:0007669"/>
    <property type="project" value="InterPro"/>
</dbReference>